<dbReference type="AlphaFoldDB" id="A0A0K3CRG2"/>
<dbReference type="Proteomes" id="UP000199069">
    <property type="component" value="Unassembled WGS sequence"/>
</dbReference>
<evidence type="ECO:0000313" key="2">
    <source>
        <dbReference type="EMBL" id="CTR09771.1"/>
    </source>
</evidence>
<proteinExistence type="predicted"/>
<keyword evidence="4" id="KW-1185">Reference proteome</keyword>
<evidence type="ECO:0000313" key="4">
    <source>
        <dbReference type="Proteomes" id="UP000199069"/>
    </source>
</evidence>
<dbReference type="EMBL" id="LCTV02000011">
    <property type="protein sequence ID" value="PRQ71717.1"/>
    <property type="molecule type" value="Genomic_DNA"/>
</dbReference>
<evidence type="ECO:0000313" key="5">
    <source>
        <dbReference type="Proteomes" id="UP000239560"/>
    </source>
</evidence>
<organism evidence="2 4">
    <name type="scientific">Rhodotorula toruloides</name>
    <name type="common">Yeast</name>
    <name type="synonym">Rhodosporidium toruloides</name>
    <dbReference type="NCBI Taxonomy" id="5286"/>
    <lineage>
        <taxon>Eukaryota</taxon>
        <taxon>Fungi</taxon>
        <taxon>Dikarya</taxon>
        <taxon>Basidiomycota</taxon>
        <taxon>Pucciniomycotina</taxon>
        <taxon>Microbotryomycetes</taxon>
        <taxon>Sporidiobolales</taxon>
        <taxon>Sporidiobolaceae</taxon>
        <taxon>Rhodotorula</taxon>
    </lineage>
</organism>
<feature type="region of interest" description="Disordered" evidence="1">
    <location>
        <begin position="40"/>
        <end position="93"/>
    </location>
</feature>
<protein>
    <submittedName>
        <fullName evidence="2 3">B2-aldehyde-forming enzyme</fullName>
    </submittedName>
</protein>
<dbReference type="Proteomes" id="UP000239560">
    <property type="component" value="Unassembled WGS sequence"/>
</dbReference>
<evidence type="ECO:0000256" key="1">
    <source>
        <dbReference type="SAM" id="MobiDB-lite"/>
    </source>
</evidence>
<reference evidence="2 4" key="1">
    <citation type="submission" date="2015-07" db="EMBL/GenBank/DDBJ databases">
        <authorList>
            <person name="Cajimat M.N.B."/>
            <person name="Milazzo M.L."/>
            <person name="Fulhorst C.F."/>
        </authorList>
    </citation>
    <scope>NUCLEOTIDE SEQUENCE [LARGE SCALE GENOMIC DNA]</scope>
    <source>
        <strain evidence="2">Single colony</strain>
    </source>
</reference>
<dbReference type="OrthoDB" id="5419162at2759"/>
<dbReference type="EMBL" id="CWKI01000011">
    <property type="protein sequence ID" value="CTR09771.1"/>
    <property type="molecule type" value="Genomic_DNA"/>
</dbReference>
<accession>A0A0K3CRG2</accession>
<reference evidence="3 5" key="2">
    <citation type="journal article" date="2018" name="Elife">
        <title>Functional genomics of lipid metabolism in the oleaginous yeast Rhodosporidium toruloides.</title>
        <authorList>
            <person name="Coradetti S.T."/>
            <person name="Pinel D."/>
            <person name="Geiselman G."/>
            <person name="Ito M."/>
            <person name="Mondo S."/>
            <person name="Reilly M.C."/>
            <person name="Cheng Y.F."/>
            <person name="Bauer S."/>
            <person name="Grigoriev I."/>
            <person name="Gladden J.M."/>
            <person name="Simmons B.A."/>
            <person name="Brem R."/>
            <person name="Arkin A.P."/>
            <person name="Skerker J.M."/>
        </authorList>
    </citation>
    <scope>NUCLEOTIDE SEQUENCE [LARGE SCALE GENOMIC DNA]</scope>
    <source>
        <strain evidence="3 5">NBRC 0880</strain>
    </source>
</reference>
<sequence>MSHELYVEGNKVTETDPSGYIQSEKDYVRVQAGYKAVAHNPAMASSTREEAQRTLSELEQAHADAQQTGEEQGPVKPATKNKGGSSSSAAADE</sequence>
<gene>
    <name evidence="2" type="primary">FGENESH: predicted gene_11.128</name>
    <name evidence="3" type="ORF">AAT19DRAFT_9832</name>
    <name evidence="2" type="ORF">BN2166_0056320</name>
</gene>
<evidence type="ECO:0000313" key="3">
    <source>
        <dbReference type="EMBL" id="PRQ71717.1"/>
    </source>
</evidence>
<name>A0A0K3CRG2_RHOTO</name>